<name>A0A6P1Q5E2_9GAMM</name>
<dbReference type="EMBL" id="CP028271">
    <property type="protein sequence ID" value="QHM73025.1"/>
    <property type="molecule type" value="Genomic_DNA"/>
</dbReference>
<evidence type="ECO:0000313" key="2">
    <source>
        <dbReference type="Proteomes" id="UP000464053"/>
    </source>
</evidence>
<gene>
    <name evidence="1" type="ORF">C7M51_03366</name>
</gene>
<sequence>MKDKYPEGYIELRHPVDAVPTPKFAEMIGKTANAVGDMVRDGKLPVVQKKNPEALTGRSENWIYIPEFNRAMRDAYFNRPKEQRDAWLLWIGL</sequence>
<dbReference type="InterPro" id="IPR019679">
    <property type="entry name" value="Phage_P2_Cox"/>
</dbReference>
<dbReference type="RefSeq" id="WP_160622725.1">
    <property type="nucleotide sequence ID" value="NZ_CP028271.1"/>
</dbReference>
<dbReference type="InterPro" id="IPR038147">
    <property type="entry name" value="Cox_sf"/>
</dbReference>
<dbReference type="Gene3D" id="6.10.200.10">
    <property type="entry name" value="Regulatory phage protein Cox"/>
    <property type="match status" value="1"/>
</dbReference>
<dbReference type="KEGG" id="mint:C7M51_03366"/>
<dbReference type="AlphaFoldDB" id="A0A6P1Q5E2"/>
<evidence type="ECO:0008006" key="3">
    <source>
        <dbReference type="Google" id="ProtNLM"/>
    </source>
</evidence>
<dbReference type="Proteomes" id="UP000464053">
    <property type="component" value="Chromosome"/>
</dbReference>
<evidence type="ECO:0000313" key="1">
    <source>
        <dbReference type="EMBL" id="QHM73025.1"/>
    </source>
</evidence>
<proteinExistence type="predicted"/>
<keyword evidence="2" id="KW-1185">Reference proteome</keyword>
<organism evidence="1 2">
    <name type="scientific">Mixta intestinalis</name>
    <dbReference type="NCBI Taxonomy" id="1615494"/>
    <lineage>
        <taxon>Bacteria</taxon>
        <taxon>Pseudomonadati</taxon>
        <taxon>Pseudomonadota</taxon>
        <taxon>Gammaproteobacteria</taxon>
        <taxon>Enterobacterales</taxon>
        <taxon>Erwiniaceae</taxon>
        <taxon>Mixta</taxon>
    </lineage>
</organism>
<dbReference type="Pfam" id="PF10743">
    <property type="entry name" value="Phage_Cox"/>
    <property type="match status" value="1"/>
</dbReference>
<accession>A0A6P1Q5E2</accession>
<dbReference type="OrthoDB" id="6494242at2"/>
<reference evidence="1 2" key="1">
    <citation type="submission" date="2018-03" db="EMBL/GenBank/DDBJ databases">
        <title>Pantoea intestinalis SRCM103226 isolated form the mealworm.</title>
        <authorList>
            <person name="Jeong D.-Y."/>
            <person name="Kim J.W."/>
        </authorList>
    </citation>
    <scope>NUCLEOTIDE SEQUENCE [LARGE SCALE GENOMIC DNA]</scope>
    <source>
        <strain evidence="1 2">SRCM103226</strain>
    </source>
</reference>
<protein>
    <recommendedName>
        <fullName evidence="3">Regulatory phage protein cox</fullName>
    </recommendedName>
</protein>